<keyword evidence="1" id="KW-0175">Coiled coil</keyword>
<keyword evidence="4" id="KW-1185">Reference proteome</keyword>
<dbReference type="AlphaFoldDB" id="A0A843XKW1"/>
<name>A0A843XKW1_COLES</name>
<sequence>MMATLCQTVQKQQNQYQTQNQNFQQNLTRIESQIADVCHRRESGQLPSQAVASPRNNPPGFYQNQQYHQAQGYIPPTQPNAPPPQNQQQAFIQNIPAPQIQNQPIQQDHPLAQARGPQGENNPKPKPKIYKAKDKAFHDKHIHRKIFQVHNKVWLFNSRLRENLKSRWDDPYTVVKACDNGAVIILDPKTGHLFTVNGQSFKFCPSDLLGST</sequence>
<evidence type="ECO:0000313" key="4">
    <source>
        <dbReference type="Proteomes" id="UP000652761"/>
    </source>
</evidence>
<dbReference type="Proteomes" id="UP000652761">
    <property type="component" value="Unassembled WGS sequence"/>
</dbReference>
<accession>A0A843XKW1</accession>
<protein>
    <submittedName>
        <fullName evidence="3">Uncharacterized protein</fullName>
    </submittedName>
</protein>
<dbReference type="EMBL" id="NMUH01009368">
    <property type="protein sequence ID" value="MQM19976.1"/>
    <property type="molecule type" value="Genomic_DNA"/>
</dbReference>
<evidence type="ECO:0000256" key="1">
    <source>
        <dbReference type="SAM" id="Coils"/>
    </source>
</evidence>
<feature type="coiled-coil region" evidence="1">
    <location>
        <begin position="6"/>
        <end position="33"/>
    </location>
</feature>
<feature type="compositionally biased region" description="Polar residues" evidence="2">
    <location>
        <begin position="45"/>
        <end position="55"/>
    </location>
</feature>
<comment type="caution">
    <text evidence="3">The sequence shown here is derived from an EMBL/GenBank/DDBJ whole genome shotgun (WGS) entry which is preliminary data.</text>
</comment>
<evidence type="ECO:0000313" key="3">
    <source>
        <dbReference type="EMBL" id="MQM19976.1"/>
    </source>
</evidence>
<organism evidence="3 4">
    <name type="scientific">Colocasia esculenta</name>
    <name type="common">Wild taro</name>
    <name type="synonym">Arum esculentum</name>
    <dbReference type="NCBI Taxonomy" id="4460"/>
    <lineage>
        <taxon>Eukaryota</taxon>
        <taxon>Viridiplantae</taxon>
        <taxon>Streptophyta</taxon>
        <taxon>Embryophyta</taxon>
        <taxon>Tracheophyta</taxon>
        <taxon>Spermatophyta</taxon>
        <taxon>Magnoliopsida</taxon>
        <taxon>Liliopsida</taxon>
        <taxon>Araceae</taxon>
        <taxon>Aroideae</taxon>
        <taxon>Colocasieae</taxon>
        <taxon>Colocasia</taxon>
    </lineage>
</organism>
<reference evidence="3" key="1">
    <citation type="submission" date="2017-07" db="EMBL/GenBank/DDBJ databases">
        <title>Taro Niue Genome Assembly and Annotation.</title>
        <authorList>
            <person name="Atibalentja N."/>
            <person name="Keating K."/>
            <person name="Fields C.J."/>
        </authorList>
    </citation>
    <scope>NUCLEOTIDE SEQUENCE</scope>
    <source>
        <strain evidence="3">Niue_2</strain>
        <tissue evidence="3">Leaf</tissue>
    </source>
</reference>
<gene>
    <name evidence="3" type="ORF">Taro_052990</name>
</gene>
<feature type="region of interest" description="Disordered" evidence="2">
    <location>
        <begin position="44"/>
        <end position="63"/>
    </location>
</feature>
<dbReference type="OrthoDB" id="670199at2759"/>
<proteinExistence type="predicted"/>
<evidence type="ECO:0000256" key="2">
    <source>
        <dbReference type="SAM" id="MobiDB-lite"/>
    </source>
</evidence>